<dbReference type="EMBL" id="JABXBU010002228">
    <property type="protein sequence ID" value="KAF8771926.1"/>
    <property type="molecule type" value="Genomic_DNA"/>
</dbReference>
<organism evidence="1 2">
    <name type="scientific">Argiope bruennichi</name>
    <name type="common">Wasp spider</name>
    <name type="synonym">Aranea bruennichi</name>
    <dbReference type="NCBI Taxonomy" id="94029"/>
    <lineage>
        <taxon>Eukaryota</taxon>
        <taxon>Metazoa</taxon>
        <taxon>Ecdysozoa</taxon>
        <taxon>Arthropoda</taxon>
        <taxon>Chelicerata</taxon>
        <taxon>Arachnida</taxon>
        <taxon>Araneae</taxon>
        <taxon>Araneomorphae</taxon>
        <taxon>Entelegynae</taxon>
        <taxon>Araneoidea</taxon>
        <taxon>Araneidae</taxon>
        <taxon>Argiope</taxon>
    </lineage>
</organism>
<dbReference type="AlphaFoldDB" id="A0A8T0EFZ4"/>
<reference evidence="1" key="2">
    <citation type="submission" date="2020-06" db="EMBL/GenBank/DDBJ databases">
        <authorList>
            <person name="Sheffer M."/>
        </authorList>
    </citation>
    <scope>NUCLEOTIDE SEQUENCE</scope>
</reference>
<reference evidence="1" key="1">
    <citation type="journal article" date="2020" name="bioRxiv">
        <title>Chromosome-level reference genome of the European wasp spider Argiope bruennichi: a resource for studies on range expansion and evolutionary adaptation.</title>
        <authorList>
            <person name="Sheffer M.M."/>
            <person name="Hoppe A."/>
            <person name="Krehenwinkel H."/>
            <person name="Uhl G."/>
            <person name="Kuss A.W."/>
            <person name="Jensen L."/>
            <person name="Jensen C."/>
            <person name="Gillespie R.G."/>
            <person name="Hoff K.J."/>
            <person name="Prost S."/>
        </authorList>
    </citation>
    <scope>NUCLEOTIDE SEQUENCE</scope>
</reference>
<evidence type="ECO:0000313" key="1">
    <source>
        <dbReference type="EMBL" id="KAF8771926.1"/>
    </source>
</evidence>
<evidence type="ECO:0000313" key="2">
    <source>
        <dbReference type="Proteomes" id="UP000807504"/>
    </source>
</evidence>
<proteinExistence type="predicted"/>
<accession>A0A8T0EFZ4</accession>
<protein>
    <submittedName>
        <fullName evidence="1">Uncharacterized protein</fullName>
    </submittedName>
</protein>
<sequence>MQKQAIAVESKILTRSIPLKLQLINGKFTGCSVVPNSWRRKQEICCTGLHQRKFRCPCWNASSATTYSRYSHLATRCKVDRRRWSLTVQEMFSQDLTSEFDVRKYKPCRSHRCRKQNLEGVFGSKFKPSLEFPYTLLYPVLGVESKKSSSIFFCILHWITSSELNNCGILVASAPYSKLSTGVGNACVEGSLRCAGVGNACVEGSLRCAGVGNACVEGSLRCAGVGNACVEGSLRCAGVGYACVEGSLRCAGVGYACVERSLRCVDVGNACVEGSL</sequence>
<dbReference type="Proteomes" id="UP000807504">
    <property type="component" value="Unassembled WGS sequence"/>
</dbReference>
<keyword evidence="2" id="KW-1185">Reference proteome</keyword>
<gene>
    <name evidence="1" type="ORF">HNY73_019290</name>
</gene>
<name>A0A8T0EFZ4_ARGBR</name>
<comment type="caution">
    <text evidence="1">The sequence shown here is derived from an EMBL/GenBank/DDBJ whole genome shotgun (WGS) entry which is preliminary data.</text>
</comment>